<evidence type="ECO:0000256" key="2">
    <source>
        <dbReference type="ARBA" id="ARBA00001966"/>
    </source>
</evidence>
<dbReference type="SFLD" id="SFLDS00029">
    <property type="entry name" value="Radical_SAM"/>
    <property type="match status" value="1"/>
</dbReference>
<evidence type="ECO:0000256" key="19">
    <source>
        <dbReference type="ARBA" id="ARBA00054222"/>
    </source>
</evidence>
<keyword evidence="10" id="KW-0949">S-adenosyl-L-methionine</keyword>
<dbReference type="NCBIfam" id="NF001199">
    <property type="entry name" value="PRK00164.2-1"/>
    <property type="match status" value="1"/>
</dbReference>
<evidence type="ECO:0000313" key="22">
    <source>
        <dbReference type="Ensembl" id="ENSEBUP00000012596.1"/>
    </source>
</evidence>
<dbReference type="Gene3D" id="3.20.20.70">
    <property type="entry name" value="Aldolase class I"/>
    <property type="match status" value="1"/>
</dbReference>
<dbReference type="InterPro" id="IPR007197">
    <property type="entry name" value="rSAM"/>
</dbReference>
<dbReference type="PANTHER" id="PTHR22960">
    <property type="entry name" value="MOLYBDOPTERIN COFACTOR SYNTHESIS PROTEIN A"/>
    <property type="match status" value="1"/>
</dbReference>
<proteinExistence type="inferred from homology"/>
<dbReference type="GO" id="GO:0046872">
    <property type="term" value="F:metal ion binding"/>
    <property type="evidence" value="ECO:0007669"/>
    <property type="project" value="UniProtKB-KW"/>
</dbReference>
<dbReference type="GO" id="GO:0061798">
    <property type="term" value="F:GTP 3',8'-cyclase activity"/>
    <property type="evidence" value="ECO:0007669"/>
    <property type="project" value="UniProtKB-EC"/>
</dbReference>
<dbReference type="SMART" id="SM00729">
    <property type="entry name" value="Elp3"/>
    <property type="match status" value="1"/>
</dbReference>
<dbReference type="InterPro" id="IPR002820">
    <property type="entry name" value="Mopterin_CF_biosynth-C_dom"/>
</dbReference>
<evidence type="ECO:0000256" key="18">
    <source>
        <dbReference type="ARBA" id="ARBA00048697"/>
    </source>
</evidence>
<reference evidence="22" key="2">
    <citation type="submission" date="2025-09" db="UniProtKB">
        <authorList>
            <consortium name="Ensembl"/>
        </authorList>
    </citation>
    <scope>IDENTIFICATION</scope>
</reference>
<dbReference type="Gene3D" id="3.30.70.640">
    <property type="entry name" value="Molybdopterin cofactor biosynthesis C (MoaC) domain"/>
    <property type="match status" value="1"/>
</dbReference>
<comment type="function">
    <text evidence="19">Isoform MOCS1A and isoform MOCS1B probably form a complex that catalyzes the conversion of 5'-GTP to cyclic pyranopterin monophosphate (cPMP). MOCS1A catalyzes the cyclization of GTP to (8S)-3',8-cyclo-7,8-dihydroguanosine 5'-triphosphate and MOCS1B catalyzes the subsequent conversion of (8S)-3',8-cyclo-7,8-dihydroguanosine 5'-triphosphate to cPMP.</text>
</comment>
<keyword evidence="13" id="KW-0408">Iron</keyword>
<evidence type="ECO:0000256" key="12">
    <source>
        <dbReference type="ARBA" id="ARBA00022741"/>
    </source>
</evidence>
<evidence type="ECO:0000256" key="16">
    <source>
        <dbReference type="ARBA" id="ARBA00023150"/>
    </source>
</evidence>
<dbReference type="PANTHER" id="PTHR22960:SF0">
    <property type="entry name" value="MOLYBDENUM COFACTOR BIOSYNTHESIS PROTEIN 1"/>
    <property type="match status" value="1"/>
</dbReference>
<keyword evidence="9" id="KW-0004">4Fe-4S</keyword>
<comment type="pathway">
    <text evidence="3">Cofactor biosynthesis; molybdopterin biosynthesis.</text>
</comment>
<dbReference type="EC" id="4.1.99.22" evidence="6"/>
<dbReference type="Pfam" id="PF06463">
    <property type="entry name" value="Mob_synth_C"/>
    <property type="match status" value="1"/>
</dbReference>
<evidence type="ECO:0000256" key="3">
    <source>
        <dbReference type="ARBA" id="ARBA00005046"/>
    </source>
</evidence>
<comment type="similarity">
    <text evidence="5">In the N-terminal section; belongs to the radical SAM superfamily. MoaA family.</text>
</comment>
<evidence type="ECO:0000256" key="10">
    <source>
        <dbReference type="ARBA" id="ARBA00022691"/>
    </source>
</evidence>
<evidence type="ECO:0000256" key="4">
    <source>
        <dbReference type="ARBA" id="ARBA00008484"/>
    </source>
</evidence>
<reference evidence="22" key="1">
    <citation type="submission" date="2025-08" db="UniProtKB">
        <authorList>
            <consortium name="Ensembl"/>
        </authorList>
    </citation>
    <scope>IDENTIFICATION</scope>
</reference>
<dbReference type="SUPFAM" id="SSF55040">
    <property type="entry name" value="Molybdenum cofactor biosynthesis protein C, MoaC"/>
    <property type="match status" value="1"/>
</dbReference>
<evidence type="ECO:0000256" key="15">
    <source>
        <dbReference type="ARBA" id="ARBA00023134"/>
    </source>
</evidence>
<evidence type="ECO:0000256" key="8">
    <source>
        <dbReference type="ARBA" id="ARBA00015273"/>
    </source>
</evidence>
<dbReference type="CDD" id="cd21117">
    <property type="entry name" value="Twitch_MoaA"/>
    <property type="match status" value="1"/>
</dbReference>
<keyword evidence="23" id="KW-1185">Reference proteome</keyword>
<dbReference type="InterPro" id="IPR036522">
    <property type="entry name" value="MoaC_sf"/>
</dbReference>
<dbReference type="GO" id="GO:0051539">
    <property type="term" value="F:4 iron, 4 sulfur cluster binding"/>
    <property type="evidence" value="ECO:0007669"/>
    <property type="project" value="UniProtKB-KW"/>
</dbReference>
<dbReference type="InterPro" id="IPR050105">
    <property type="entry name" value="MoCo_biosynth_MoaA/MoaC"/>
</dbReference>
<dbReference type="Ensembl" id="ENSEBUT00000013172.1">
    <property type="protein sequence ID" value="ENSEBUP00000012596.1"/>
    <property type="gene ID" value="ENSEBUG00000007999.1"/>
</dbReference>
<comment type="catalytic activity">
    <reaction evidence="18">
        <text>GTP + AH2 + S-adenosyl-L-methionine = (8S)-3',8-cyclo-7,8-dihydroguanosine 5'-triphosphate + 5'-deoxyadenosine + L-methionine + A + H(+)</text>
        <dbReference type="Rhea" id="RHEA:49576"/>
        <dbReference type="ChEBI" id="CHEBI:13193"/>
        <dbReference type="ChEBI" id="CHEBI:15378"/>
        <dbReference type="ChEBI" id="CHEBI:17319"/>
        <dbReference type="ChEBI" id="CHEBI:17499"/>
        <dbReference type="ChEBI" id="CHEBI:37565"/>
        <dbReference type="ChEBI" id="CHEBI:57844"/>
        <dbReference type="ChEBI" id="CHEBI:59789"/>
        <dbReference type="ChEBI" id="CHEBI:131766"/>
        <dbReference type="EC" id="4.1.99.22"/>
    </reaction>
</comment>
<keyword evidence="14" id="KW-0411">Iron-sulfur</keyword>
<dbReference type="GO" id="GO:0005525">
    <property type="term" value="F:GTP binding"/>
    <property type="evidence" value="ECO:0007669"/>
    <property type="project" value="UniProtKB-KW"/>
</dbReference>
<dbReference type="InterPro" id="IPR058240">
    <property type="entry name" value="rSAM_sf"/>
</dbReference>
<dbReference type="InterPro" id="IPR010505">
    <property type="entry name" value="MoaA_twitch"/>
</dbReference>
<dbReference type="InterPro" id="IPR013785">
    <property type="entry name" value="Aldolase_TIM"/>
</dbReference>
<protein>
    <recommendedName>
        <fullName evidence="8">Molybdenum cofactor biosynthesis protein 1</fullName>
        <ecNumber evidence="6">4.1.99.22</ecNumber>
        <ecNumber evidence="7">4.6.1.17</ecNumber>
    </recommendedName>
</protein>
<evidence type="ECO:0000256" key="9">
    <source>
        <dbReference type="ARBA" id="ARBA00022485"/>
    </source>
</evidence>
<dbReference type="CDD" id="cd01335">
    <property type="entry name" value="Radical_SAM"/>
    <property type="match status" value="1"/>
</dbReference>
<dbReference type="AlphaFoldDB" id="A0A8C4QBM1"/>
<keyword evidence="17" id="KW-0456">Lyase</keyword>
<evidence type="ECO:0000256" key="7">
    <source>
        <dbReference type="ARBA" id="ARBA00012575"/>
    </source>
</evidence>
<dbReference type="Pfam" id="PF04055">
    <property type="entry name" value="Radical_SAM"/>
    <property type="match status" value="1"/>
</dbReference>
<dbReference type="Pfam" id="PF01967">
    <property type="entry name" value="MoaC"/>
    <property type="match status" value="1"/>
</dbReference>
<dbReference type="GO" id="GO:0061799">
    <property type="term" value="F:cyclic pyranopterin monophosphate synthase activity"/>
    <property type="evidence" value="ECO:0007669"/>
    <property type="project" value="UniProtKB-EC"/>
</dbReference>
<evidence type="ECO:0000259" key="21">
    <source>
        <dbReference type="PROSITE" id="PS51918"/>
    </source>
</evidence>
<dbReference type="HAMAP" id="MF_01225_B">
    <property type="entry name" value="MoaA_B"/>
    <property type="match status" value="1"/>
</dbReference>
<dbReference type="InterPro" id="IPR006638">
    <property type="entry name" value="Elp3/MiaA/NifB-like_rSAM"/>
</dbReference>
<sequence length="592" mass="65798">MCPPYPCLLPLDVPPLSTFHQLRPMFIRSLRHRLFTVSCVMSWGRRVVGPLCALFTPQGRVHRSCAAGIENPWAIRSPSDVNNVMHGQMSNKFPLTDTFGRKHTYLRVSITEKCNLRCRYCMPTEGVQLTPKASLLTSHEIVTLARLFVKAGVTKVRLTGGEPLIRPDVTSIVENLCKLEGLGTVAMTTNGINLARMLPSLKHAGLGHLNVSLDTLVPQKFEFVSRRKGWHKVMEGIEKAIDLGYKPVKVNCVVMRGFNEDEILNFVSMTSERPLDVRFIEYMPFDGNRWDFKKMVSYQEMLDSIKRKWPNLTRLPDEEKGTSKAYKIPGFVGQIAFITSMSQHFCNSCNRLRLTADGNLKACLFGSSEVSLRDALRSGANEEDLLVVIDAAVKKKKKQHAGKDLTLKGLSESNTTSIRTPSLRTSLLHFLQMTARYKKGSEFTERFLPGLQHEAIATPGGRGRLLSRRLFCTRSQNEKGDSNNTPPKSAEHNNICFDKRAAGDLLGELTHLDQHGQARMVDVSSKTESERCAVAQARVQLGETAFSRLCTGGLPKGDAVAVARLAGLMAAKRTSDLIPLCHSVPLNSVHVS</sequence>
<dbReference type="InterPro" id="IPR013483">
    <property type="entry name" value="MoaA"/>
</dbReference>
<evidence type="ECO:0000313" key="23">
    <source>
        <dbReference type="Proteomes" id="UP000694388"/>
    </source>
</evidence>
<comment type="catalytic activity">
    <reaction evidence="1">
        <text>(8S)-3',8-cyclo-7,8-dihydroguanosine 5'-triphosphate = cyclic pyranopterin phosphate + diphosphate</text>
        <dbReference type="Rhea" id="RHEA:49580"/>
        <dbReference type="ChEBI" id="CHEBI:33019"/>
        <dbReference type="ChEBI" id="CHEBI:59648"/>
        <dbReference type="ChEBI" id="CHEBI:131766"/>
        <dbReference type="EC" id="4.6.1.17"/>
    </reaction>
</comment>
<evidence type="ECO:0000256" key="1">
    <source>
        <dbReference type="ARBA" id="ARBA00001637"/>
    </source>
</evidence>
<dbReference type="SFLD" id="SFLDG01067">
    <property type="entry name" value="SPASM/twitch_domain_containing"/>
    <property type="match status" value="1"/>
</dbReference>
<dbReference type="SUPFAM" id="SSF102114">
    <property type="entry name" value="Radical SAM enzymes"/>
    <property type="match status" value="1"/>
</dbReference>
<evidence type="ECO:0000256" key="13">
    <source>
        <dbReference type="ARBA" id="ARBA00023004"/>
    </source>
</evidence>
<dbReference type="NCBIfam" id="TIGR02666">
    <property type="entry name" value="moaA"/>
    <property type="match status" value="1"/>
</dbReference>
<feature type="domain" description="Radical SAM core" evidence="21">
    <location>
        <begin position="98"/>
        <end position="311"/>
    </location>
</feature>
<dbReference type="UniPathway" id="UPA00344"/>
<dbReference type="GeneTree" id="ENSGT00390000016567"/>
<evidence type="ECO:0000256" key="20">
    <source>
        <dbReference type="ARBA" id="ARBA00063038"/>
    </source>
</evidence>
<dbReference type="GO" id="GO:0006777">
    <property type="term" value="P:Mo-molybdopterin cofactor biosynthetic process"/>
    <property type="evidence" value="ECO:0007669"/>
    <property type="project" value="UniProtKB-KW"/>
</dbReference>
<keyword evidence="15" id="KW-0342">GTP-binding</keyword>
<accession>A0A8C4QBM1</accession>
<evidence type="ECO:0000256" key="11">
    <source>
        <dbReference type="ARBA" id="ARBA00022723"/>
    </source>
</evidence>
<comment type="subunit">
    <text evidence="20">Isoform MOCS1A and isoform MOCS1B probably form a heterooligomer.</text>
</comment>
<evidence type="ECO:0000256" key="5">
    <source>
        <dbReference type="ARBA" id="ARBA00009862"/>
    </source>
</evidence>
<dbReference type="PROSITE" id="PS01305">
    <property type="entry name" value="MOAA_NIFB_PQQE"/>
    <property type="match status" value="1"/>
</dbReference>
<comment type="similarity">
    <text evidence="4">In the C-terminal section; belongs to the MoaC family.</text>
</comment>
<dbReference type="PROSITE" id="PS51918">
    <property type="entry name" value="RADICAL_SAM"/>
    <property type="match status" value="1"/>
</dbReference>
<dbReference type="FunFam" id="3.20.20.70:FF:000117">
    <property type="entry name" value="molybdenum cofactor biosynthesis protein 1"/>
    <property type="match status" value="1"/>
</dbReference>
<dbReference type="Proteomes" id="UP000694388">
    <property type="component" value="Unplaced"/>
</dbReference>
<evidence type="ECO:0000256" key="6">
    <source>
        <dbReference type="ARBA" id="ARBA00012167"/>
    </source>
</evidence>
<dbReference type="InterPro" id="IPR040064">
    <property type="entry name" value="MoaA-like"/>
</dbReference>
<dbReference type="EC" id="4.6.1.17" evidence="7"/>
<dbReference type="SFLD" id="SFLDG01383">
    <property type="entry name" value="cyclic_pyranopterin_phosphate"/>
    <property type="match status" value="1"/>
</dbReference>
<comment type="cofactor">
    <cofactor evidence="2">
        <name>[4Fe-4S] cluster</name>
        <dbReference type="ChEBI" id="CHEBI:49883"/>
    </cofactor>
</comment>
<keyword evidence="11" id="KW-0479">Metal-binding</keyword>
<keyword evidence="16" id="KW-0501">Molybdenum cofactor biosynthesis</keyword>
<organism evidence="22 23">
    <name type="scientific">Eptatretus burgeri</name>
    <name type="common">Inshore hagfish</name>
    <dbReference type="NCBI Taxonomy" id="7764"/>
    <lineage>
        <taxon>Eukaryota</taxon>
        <taxon>Metazoa</taxon>
        <taxon>Chordata</taxon>
        <taxon>Craniata</taxon>
        <taxon>Vertebrata</taxon>
        <taxon>Cyclostomata</taxon>
        <taxon>Myxini</taxon>
        <taxon>Myxiniformes</taxon>
        <taxon>Myxinidae</taxon>
        <taxon>Eptatretinae</taxon>
        <taxon>Eptatretus</taxon>
    </lineage>
</organism>
<keyword evidence="12" id="KW-0547">Nucleotide-binding</keyword>
<dbReference type="InterPro" id="IPR000385">
    <property type="entry name" value="MoaA_NifB_PqqE_Fe-S-bd_CS"/>
</dbReference>
<name>A0A8C4QBM1_EPTBU</name>
<dbReference type="SFLD" id="SFLDG01386">
    <property type="entry name" value="main_SPASM_domain-containing"/>
    <property type="match status" value="1"/>
</dbReference>
<evidence type="ECO:0000256" key="17">
    <source>
        <dbReference type="ARBA" id="ARBA00023239"/>
    </source>
</evidence>
<evidence type="ECO:0000256" key="14">
    <source>
        <dbReference type="ARBA" id="ARBA00023014"/>
    </source>
</evidence>